<organism evidence="1">
    <name type="scientific">Streptomyces sp. R11</name>
    <dbReference type="NCBI Taxonomy" id="3238625"/>
    <lineage>
        <taxon>Bacteria</taxon>
        <taxon>Bacillati</taxon>
        <taxon>Actinomycetota</taxon>
        <taxon>Actinomycetes</taxon>
        <taxon>Kitasatosporales</taxon>
        <taxon>Streptomycetaceae</taxon>
        <taxon>Streptomyces</taxon>
    </lineage>
</organism>
<evidence type="ECO:0000313" key="1">
    <source>
        <dbReference type="EMBL" id="XDQ16110.1"/>
    </source>
</evidence>
<dbReference type="RefSeq" id="WP_369276033.1">
    <property type="nucleotide sequence ID" value="NZ_CP163432.1"/>
</dbReference>
<proteinExistence type="predicted"/>
<gene>
    <name evidence="1" type="ORF">AB5J55_44415</name>
</gene>
<name>A0AB39NC03_9ACTN</name>
<dbReference type="AlphaFoldDB" id="A0AB39NC03"/>
<dbReference type="Gene3D" id="2.60.270.50">
    <property type="match status" value="1"/>
</dbReference>
<accession>A0AB39NC03</accession>
<sequence>MADFVSFIVAIHNRTYSRMQLWGTAHLQHGVWSPGSPYFGEPQEEIAPHSTESFRGESQGFLTGVEGTLDYLITQDHLPDEYIHIWFSNPAFGHPGFRASSSALNSFYRLEWGDPGGSDARINLDIWTTPAAAGEILHDAGCNVASLFQGSATPVSRDVTFDKMRGFRSSAFRDLPGLDRWWAEFNAAIPQLVRLAEENQDLRASIDRLLPRVDEFLSRPDEEIRHEDVADVRTVLAYLAAADANLSIRFAERGFRVLSALPGKAWSEALAIVSSAQPHAER</sequence>
<dbReference type="EMBL" id="CP163432">
    <property type="protein sequence ID" value="XDQ16110.1"/>
    <property type="molecule type" value="Genomic_DNA"/>
</dbReference>
<reference evidence="1" key="1">
    <citation type="submission" date="2024-07" db="EMBL/GenBank/DDBJ databases">
        <authorList>
            <person name="Yu S.T."/>
        </authorList>
    </citation>
    <scope>NUCLEOTIDE SEQUENCE</scope>
    <source>
        <strain evidence="1">R11</strain>
    </source>
</reference>
<protein>
    <submittedName>
        <fullName evidence="1">Uncharacterized protein</fullName>
    </submittedName>
</protein>